<name>A0ABW8NGS8_9GAMM</name>
<gene>
    <name evidence="1" type="ORF">WG929_06890</name>
</gene>
<reference evidence="1 2" key="1">
    <citation type="submission" date="2024-03" db="EMBL/GenBank/DDBJ databases">
        <title>High-quality draft genome sequence of Oceanobacter sp. wDCs-4.</title>
        <authorList>
            <person name="Dong C."/>
        </authorList>
    </citation>
    <scope>NUCLEOTIDE SEQUENCE [LARGE SCALE GENOMIC DNA]</scope>
    <source>
        <strain evidence="2">wDCs-4</strain>
    </source>
</reference>
<evidence type="ECO:0000313" key="1">
    <source>
        <dbReference type="EMBL" id="MFK4752130.1"/>
    </source>
</evidence>
<accession>A0ABW8NGS8</accession>
<proteinExistence type="predicted"/>
<keyword evidence="2" id="KW-1185">Reference proteome</keyword>
<dbReference type="Proteomes" id="UP001620597">
    <property type="component" value="Unassembled WGS sequence"/>
</dbReference>
<organism evidence="1 2">
    <name type="scientific">Oceanobacter antarcticus</name>
    <dbReference type="NCBI Taxonomy" id="3133425"/>
    <lineage>
        <taxon>Bacteria</taxon>
        <taxon>Pseudomonadati</taxon>
        <taxon>Pseudomonadota</taxon>
        <taxon>Gammaproteobacteria</taxon>
        <taxon>Oceanospirillales</taxon>
        <taxon>Oceanospirillaceae</taxon>
        <taxon>Oceanobacter</taxon>
    </lineage>
</organism>
<evidence type="ECO:0000313" key="2">
    <source>
        <dbReference type="Proteomes" id="UP001620597"/>
    </source>
</evidence>
<dbReference type="RefSeq" id="WP_416205459.1">
    <property type="nucleotide sequence ID" value="NZ_JBBKTX010000007.1"/>
</dbReference>
<comment type="caution">
    <text evidence="1">The sequence shown here is derived from an EMBL/GenBank/DDBJ whole genome shotgun (WGS) entry which is preliminary data.</text>
</comment>
<protein>
    <submittedName>
        <fullName evidence="1">Uncharacterized protein</fullName>
    </submittedName>
</protein>
<dbReference type="EMBL" id="JBBKTX010000007">
    <property type="protein sequence ID" value="MFK4752130.1"/>
    <property type="molecule type" value="Genomic_DNA"/>
</dbReference>
<sequence length="89" mass="9997">MMKNLTTILMDLLCYLSVEPDNGYDPDETADLQINAWQTLIHDLTEEESALIKDAARLKLASMEGIQNPTPEQEQVMDILSAFVDGELQ</sequence>